<reference evidence="2 3" key="1">
    <citation type="journal article" date="2013" name="Genome Biol.">
        <title>Comparative genomics of the core and accessory genomes of 48 Sinorhizobium strains comprising five genospecies.</title>
        <authorList>
            <person name="Sugawara M."/>
            <person name="Epstein B."/>
            <person name="Badgley B.D."/>
            <person name="Unno T."/>
            <person name="Xu L."/>
            <person name="Reese J."/>
            <person name="Gyaneshwar P."/>
            <person name="Denny R."/>
            <person name="Mudge J."/>
            <person name="Bharti A.K."/>
            <person name="Farmer A.D."/>
            <person name="May G.D."/>
            <person name="Woodward J.E."/>
            <person name="Medigue C."/>
            <person name="Vallenet D."/>
            <person name="Lajus A."/>
            <person name="Rouy Z."/>
            <person name="Martinez-Vaz B."/>
            <person name="Tiffin P."/>
            <person name="Young N.D."/>
            <person name="Sadowsky M.J."/>
        </authorList>
    </citation>
    <scope>NUCLEOTIDE SEQUENCE [LARGE SCALE GENOMIC DNA]</scope>
    <source>
        <strain evidence="2 3">N6B1</strain>
    </source>
</reference>
<accession>A0AAW9TNP1</accession>
<feature type="region of interest" description="Disordered" evidence="1">
    <location>
        <begin position="35"/>
        <end position="63"/>
    </location>
</feature>
<evidence type="ECO:0000313" key="2">
    <source>
        <dbReference type="EMBL" id="MQW34073.1"/>
    </source>
</evidence>
<evidence type="ECO:0000313" key="3">
    <source>
        <dbReference type="Proteomes" id="UP000429484"/>
    </source>
</evidence>
<dbReference type="EMBL" id="WISR01000146">
    <property type="protein sequence ID" value="MQW34073.1"/>
    <property type="molecule type" value="Genomic_DNA"/>
</dbReference>
<comment type="caution">
    <text evidence="2">The sequence shown here is derived from an EMBL/GenBank/DDBJ whole genome shotgun (WGS) entry which is preliminary data.</text>
</comment>
<dbReference type="Proteomes" id="UP000429484">
    <property type="component" value="Unassembled WGS sequence"/>
</dbReference>
<proteinExistence type="predicted"/>
<gene>
    <name evidence="2" type="ORF">GHK53_15100</name>
</gene>
<name>A0AAW9TNP1_RHIML</name>
<sequence>MTPAPCMPSAFGRRLAHSRVDGYISPCVNFIRNGRSHGASDARTDRMPFNGTRKVPGGNAAVSGPEVVESMHVPVCGVHRRMVRAASGASRQEVAMQGCGCEPPRLISWAHPQRGA</sequence>
<protein>
    <submittedName>
        <fullName evidence="2">Uncharacterized protein</fullName>
    </submittedName>
</protein>
<organism evidence="2 3">
    <name type="scientific">Rhizobium meliloti</name>
    <name type="common">Ensifer meliloti</name>
    <name type="synonym">Sinorhizobium meliloti</name>
    <dbReference type="NCBI Taxonomy" id="382"/>
    <lineage>
        <taxon>Bacteria</taxon>
        <taxon>Pseudomonadati</taxon>
        <taxon>Pseudomonadota</taxon>
        <taxon>Alphaproteobacteria</taxon>
        <taxon>Hyphomicrobiales</taxon>
        <taxon>Rhizobiaceae</taxon>
        <taxon>Sinorhizobium/Ensifer group</taxon>
        <taxon>Sinorhizobium</taxon>
    </lineage>
</organism>
<dbReference type="AlphaFoldDB" id="A0AAW9TNP1"/>
<evidence type="ECO:0000256" key="1">
    <source>
        <dbReference type="SAM" id="MobiDB-lite"/>
    </source>
</evidence>